<protein>
    <submittedName>
        <fullName evidence="1">Uncharacterized protein</fullName>
    </submittedName>
</protein>
<dbReference type="EMBL" id="MTKT01001810">
    <property type="protein sequence ID" value="OWM83628.1"/>
    <property type="molecule type" value="Genomic_DNA"/>
</dbReference>
<evidence type="ECO:0000313" key="1">
    <source>
        <dbReference type="EMBL" id="OWM83628.1"/>
    </source>
</evidence>
<name>A0A218XFQ5_PUNGR</name>
<dbReference type="AlphaFoldDB" id="A0A218XFQ5"/>
<gene>
    <name evidence="1" type="ORF">CDL15_Pgr004057</name>
</gene>
<reference evidence="2" key="1">
    <citation type="journal article" date="2017" name="Plant J.">
        <title>The pomegranate (Punica granatum L.) genome and the genomics of punicalagin biosynthesis.</title>
        <authorList>
            <person name="Qin G."/>
            <person name="Xu C."/>
            <person name="Ming R."/>
            <person name="Tang H."/>
            <person name="Guyot R."/>
            <person name="Kramer E.M."/>
            <person name="Hu Y."/>
            <person name="Yi X."/>
            <person name="Qi Y."/>
            <person name="Xu X."/>
            <person name="Gao Z."/>
            <person name="Pan H."/>
            <person name="Jian J."/>
            <person name="Tian Y."/>
            <person name="Yue Z."/>
            <person name="Xu Y."/>
        </authorList>
    </citation>
    <scope>NUCLEOTIDE SEQUENCE [LARGE SCALE GENOMIC DNA]</scope>
    <source>
        <strain evidence="2">cv. Dabenzi</strain>
    </source>
</reference>
<dbReference type="Proteomes" id="UP000197138">
    <property type="component" value="Unassembled WGS sequence"/>
</dbReference>
<organism evidence="1 2">
    <name type="scientific">Punica granatum</name>
    <name type="common">Pomegranate</name>
    <dbReference type="NCBI Taxonomy" id="22663"/>
    <lineage>
        <taxon>Eukaryota</taxon>
        <taxon>Viridiplantae</taxon>
        <taxon>Streptophyta</taxon>
        <taxon>Embryophyta</taxon>
        <taxon>Tracheophyta</taxon>
        <taxon>Spermatophyta</taxon>
        <taxon>Magnoliopsida</taxon>
        <taxon>eudicotyledons</taxon>
        <taxon>Gunneridae</taxon>
        <taxon>Pentapetalae</taxon>
        <taxon>rosids</taxon>
        <taxon>malvids</taxon>
        <taxon>Myrtales</taxon>
        <taxon>Lythraceae</taxon>
        <taxon>Punica</taxon>
    </lineage>
</organism>
<accession>A0A218XFQ5</accession>
<proteinExistence type="predicted"/>
<sequence length="71" mass="8179">MWVWCGVKATSKRWDCCVDKAITRIFADWVGENVMSWHYVPFPRRAGLGEPRYKVVWASARASKSVPVTYA</sequence>
<evidence type="ECO:0000313" key="2">
    <source>
        <dbReference type="Proteomes" id="UP000197138"/>
    </source>
</evidence>
<comment type="caution">
    <text evidence="1">The sequence shown here is derived from an EMBL/GenBank/DDBJ whole genome shotgun (WGS) entry which is preliminary data.</text>
</comment>